<gene>
    <name evidence="4" type="primary">gdh</name>
    <name evidence="4" type="ORF">LAL4801_05567</name>
</gene>
<dbReference type="STRING" id="187304.B0E33_16225"/>
<sequence length="263" mass="27598">MSLENKVAIITGAARGIGFAVAKRFVADGAKVVIADVDDEAGEAAAEDLKSQGEAMYIHCNVAERLDVRNLVAETLNAYGDIDVLVNNAGIVVGADFLDLEEEDFERVLSINLKGAFLCSQAVARHMVEKVQNGGEPGCIVNMSSVNSVLAIPNQIPYCVSKGGMSQLTKTTALSLAQYGIRVNAIGPGSIMTEMLASVNSDPAAKNRILSRTPMLRVGEPSEIASVAAFLASSDASYVTGQTIFADGGRMPLNYTVAVPDDA</sequence>
<dbReference type="AlphaFoldDB" id="A0A0M6YAI4"/>
<protein>
    <submittedName>
        <fullName evidence="4">Glucose 1-dehydrogenase</fullName>
        <ecNumber evidence="4">1.1.1.47</ecNumber>
    </submittedName>
</protein>
<feature type="domain" description="Ketoreductase" evidence="3">
    <location>
        <begin position="6"/>
        <end position="189"/>
    </location>
</feature>
<dbReference type="Pfam" id="PF13561">
    <property type="entry name" value="adh_short_C2"/>
    <property type="match status" value="1"/>
</dbReference>
<dbReference type="InterPro" id="IPR057326">
    <property type="entry name" value="KR_dom"/>
</dbReference>
<proteinExistence type="inferred from homology"/>
<dbReference type="PANTHER" id="PTHR42760">
    <property type="entry name" value="SHORT-CHAIN DEHYDROGENASES/REDUCTASES FAMILY MEMBER"/>
    <property type="match status" value="1"/>
</dbReference>
<dbReference type="Gene3D" id="3.40.50.720">
    <property type="entry name" value="NAD(P)-binding Rossmann-like Domain"/>
    <property type="match status" value="1"/>
</dbReference>
<reference evidence="5" key="1">
    <citation type="submission" date="2015-07" db="EMBL/GenBank/DDBJ databases">
        <authorList>
            <person name="Rodrigo-Torres Lidia"/>
            <person name="Arahal R.David."/>
        </authorList>
    </citation>
    <scope>NUCLEOTIDE SEQUENCE [LARGE SCALE GENOMIC DNA]</scope>
    <source>
        <strain evidence="5">CECT 4801</strain>
    </source>
</reference>
<evidence type="ECO:0000259" key="3">
    <source>
        <dbReference type="SMART" id="SM00822"/>
    </source>
</evidence>
<dbReference type="PROSITE" id="PS00061">
    <property type="entry name" value="ADH_SHORT"/>
    <property type="match status" value="1"/>
</dbReference>
<evidence type="ECO:0000256" key="2">
    <source>
        <dbReference type="ARBA" id="ARBA00023002"/>
    </source>
</evidence>
<dbReference type="InterPro" id="IPR002347">
    <property type="entry name" value="SDR_fam"/>
</dbReference>
<keyword evidence="2 4" id="KW-0560">Oxidoreductase</keyword>
<dbReference type="KEGG" id="lagg:B0E33_16225"/>
<dbReference type="GO" id="GO:0047936">
    <property type="term" value="F:glucose 1-dehydrogenase [NAD(P)+] activity"/>
    <property type="evidence" value="ECO:0007669"/>
    <property type="project" value="UniProtKB-EC"/>
</dbReference>
<dbReference type="EMBL" id="CXST01000005">
    <property type="protein sequence ID" value="CTQ47106.1"/>
    <property type="molecule type" value="Genomic_DNA"/>
</dbReference>
<dbReference type="GO" id="GO:0048038">
    <property type="term" value="F:quinone binding"/>
    <property type="evidence" value="ECO:0007669"/>
    <property type="project" value="TreeGrafter"/>
</dbReference>
<accession>A0A0M6YAI4</accession>
<organism evidence="4 5">
    <name type="scientific">Roseibium aggregatum</name>
    <dbReference type="NCBI Taxonomy" id="187304"/>
    <lineage>
        <taxon>Bacteria</taxon>
        <taxon>Pseudomonadati</taxon>
        <taxon>Pseudomonadota</taxon>
        <taxon>Alphaproteobacteria</taxon>
        <taxon>Hyphomicrobiales</taxon>
        <taxon>Stappiaceae</taxon>
        <taxon>Roseibium</taxon>
    </lineage>
</organism>
<dbReference type="EC" id="1.1.1.47" evidence="4"/>
<dbReference type="PRINTS" id="PR00081">
    <property type="entry name" value="GDHRDH"/>
</dbReference>
<dbReference type="InterPro" id="IPR020904">
    <property type="entry name" value="Sc_DH/Rdtase_CS"/>
</dbReference>
<dbReference type="PANTHER" id="PTHR42760:SF133">
    <property type="entry name" value="3-OXOACYL-[ACYL-CARRIER-PROTEIN] REDUCTASE"/>
    <property type="match status" value="1"/>
</dbReference>
<dbReference type="PRINTS" id="PR00080">
    <property type="entry name" value="SDRFAMILY"/>
</dbReference>
<dbReference type="OrthoDB" id="9790146at2"/>
<name>A0A0M6YAI4_9HYPH</name>
<dbReference type="Proteomes" id="UP000048926">
    <property type="component" value="Unassembled WGS sequence"/>
</dbReference>
<dbReference type="InterPro" id="IPR036291">
    <property type="entry name" value="NAD(P)-bd_dom_sf"/>
</dbReference>
<dbReference type="SMART" id="SM00822">
    <property type="entry name" value="PKS_KR"/>
    <property type="match status" value="1"/>
</dbReference>
<dbReference type="RefSeq" id="WP_055661189.1">
    <property type="nucleotide sequence ID" value="NZ_CP045617.1"/>
</dbReference>
<comment type="similarity">
    <text evidence="1">Belongs to the short-chain dehydrogenases/reductases (SDR) family.</text>
</comment>
<dbReference type="CDD" id="cd05233">
    <property type="entry name" value="SDR_c"/>
    <property type="match status" value="1"/>
</dbReference>
<dbReference type="SUPFAM" id="SSF51735">
    <property type="entry name" value="NAD(P)-binding Rossmann-fold domains"/>
    <property type="match status" value="1"/>
</dbReference>
<dbReference type="FunFam" id="3.40.50.720:FF:000084">
    <property type="entry name" value="Short-chain dehydrogenase reductase"/>
    <property type="match status" value="1"/>
</dbReference>
<dbReference type="GO" id="GO:0006633">
    <property type="term" value="P:fatty acid biosynthetic process"/>
    <property type="evidence" value="ECO:0007669"/>
    <property type="project" value="TreeGrafter"/>
</dbReference>
<evidence type="ECO:0000256" key="1">
    <source>
        <dbReference type="ARBA" id="ARBA00006484"/>
    </source>
</evidence>
<evidence type="ECO:0000313" key="4">
    <source>
        <dbReference type="EMBL" id="CTQ47106.1"/>
    </source>
</evidence>
<evidence type="ECO:0000313" key="5">
    <source>
        <dbReference type="Proteomes" id="UP000048926"/>
    </source>
</evidence>
<keyword evidence="5" id="KW-1185">Reference proteome</keyword>
<dbReference type="NCBIfam" id="NF005559">
    <property type="entry name" value="PRK07231.1"/>
    <property type="match status" value="1"/>
</dbReference>